<dbReference type="Proteomes" id="UP000345527">
    <property type="component" value="Unassembled WGS sequence"/>
</dbReference>
<dbReference type="SUPFAM" id="SSF52266">
    <property type="entry name" value="SGNH hydrolase"/>
    <property type="match status" value="1"/>
</dbReference>
<feature type="region of interest" description="Disordered" evidence="3">
    <location>
        <begin position="40"/>
        <end position="78"/>
    </location>
</feature>
<dbReference type="CDD" id="cd01821">
    <property type="entry name" value="Rhamnogalacturan_acetylesterase_like"/>
    <property type="match status" value="1"/>
</dbReference>
<evidence type="ECO:0000256" key="2">
    <source>
        <dbReference type="ARBA" id="ARBA00022801"/>
    </source>
</evidence>
<evidence type="ECO:0000313" key="7">
    <source>
        <dbReference type="Proteomes" id="UP000345527"/>
    </source>
</evidence>
<protein>
    <submittedName>
        <fullName evidence="6">Rhamnogalacturonan acetylesterase</fullName>
    </submittedName>
</protein>
<dbReference type="Pfam" id="PF13472">
    <property type="entry name" value="Lipase_GDSL_2"/>
    <property type="match status" value="1"/>
</dbReference>
<accession>A0A5J5DX09</accession>
<gene>
    <name evidence="6" type="ORF">EM848_02520</name>
    <name evidence="5" type="ORF">EMO90_04500</name>
</gene>
<dbReference type="AlphaFoldDB" id="A0A5J5DX09"/>
<evidence type="ECO:0000313" key="5">
    <source>
        <dbReference type="EMBL" id="KAA8821416.1"/>
    </source>
</evidence>
<feature type="compositionally biased region" description="Basic and acidic residues" evidence="3">
    <location>
        <begin position="44"/>
        <end position="60"/>
    </location>
</feature>
<dbReference type="Proteomes" id="UP000374630">
    <property type="component" value="Unassembled WGS sequence"/>
</dbReference>
<evidence type="ECO:0000256" key="1">
    <source>
        <dbReference type="ARBA" id="ARBA00008668"/>
    </source>
</evidence>
<dbReference type="OrthoDB" id="9802318at2"/>
<reference evidence="7 8" key="1">
    <citation type="journal article" date="2019" name="Syst. Appl. Microbiol.">
        <title>Characterization of Bifidobacterium species in feaces of the Egyptian fruit bat: Description of B. vespertilionis sp. nov. and B. rousetti sp. nov.</title>
        <authorList>
            <person name="Modesto M."/>
            <person name="Satti M."/>
            <person name="Watanabe K."/>
            <person name="Puglisi E."/>
            <person name="Morelli L."/>
            <person name="Huang C.-H."/>
            <person name="Liou J.-S."/>
            <person name="Miyashita M."/>
            <person name="Tamura T."/>
            <person name="Saito S."/>
            <person name="Mori K."/>
            <person name="Huang L."/>
            <person name="Sciavilla P."/>
            <person name="Sandri C."/>
            <person name="Spiezio C."/>
            <person name="Vitali F."/>
            <person name="Cavalieri D."/>
            <person name="Perpetuini G."/>
            <person name="Tofalo R."/>
            <person name="Bonetti A."/>
            <person name="Arita M."/>
            <person name="Mattarelli P."/>
        </authorList>
    </citation>
    <scope>NUCLEOTIDE SEQUENCE [LARGE SCALE GENOMIC DNA]</scope>
    <source>
        <strain evidence="5 8">RST16</strain>
        <strain evidence="6 7">RST8</strain>
    </source>
</reference>
<evidence type="ECO:0000259" key="4">
    <source>
        <dbReference type="Pfam" id="PF13472"/>
    </source>
</evidence>
<dbReference type="InterPro" id="IPR037459">
    <property type="entry name" value="RhgT-like"/>
</dbReference>
<name>A0A5J5DX09_9BIFI</name>
<comment type="similarity">
    <text evidence="1">Belongs to the 'GDSL' lipolytic enzyme family.</text>
</comment>
<dbReference type="InterPro" id="IPR013830">
    <property type="entry name" value="SGNH_hydro"/>
</dbReference>
<evidence type="ECO:0000256" key="3">
    <source>
        <dbReference type="SAM" id="MobiDB-lite"/>
    </source>
</evidence>
<keyword evidence="2" id="KW-0378">Hydrolase</keyword>
<feature type="domain" description="SGNH hydrolase-type esterase" evidence="4">
    <location>
        <begin position="285"/>
        <end position="439"/>
    </location>
</feature>
<dbReference type="Gene3D" id="3.40.50.1110">
    <property type="entry name" value="SGNH hydrolase"/>
    <property type="match status" value="1"/>
</dbReference>
<sequence>MAGVILGGAACFPNVILSEGEAGAEGSLTVCAQIKDPSTPLRFAQDDEGRPFRRTQEDPRNLWQPIRPTGPDGLQWRNRTAEGPFKGESRMTTYELNGDYTPERGFGLITDAARAANVTPGPAQLNAGFEPQPWYRAGEPFRAGQSSGVIPSLVRVDVPMHGDYAVTLTIAQNRGDRAASGAAADSVDPVADARYGDISDTGLADRDVLVFAGPRQLVFKGELPVNGDPIVVETTVNVSDFVPRSVTELARVNHLMLAVVGVNARPVRVTVEPAPALTPTVWIAGDSTVTNEPAQYPYAPSDTYCGWGACLPAWLDGSIAVSNHARSGLTSVTFRSEGHYAPVQSDWRPGDYFLIQFGHNDQKRPELDARGGYWRELDRYIREAREAGVYPILVTSLARNTWNADGTYNDLLHDWASAVIDLGRERQVPVLDLHARSMALLKDLGDESARPMFHAGDRTHIHDVGAYRMAGIVASEITRVLAHWEGRNAAETQTYRALAGHMTAGFGDWPLPPRAHDLDRPQLVVDQYLNPLYLKYTAEPYITGDISPFRKAMMLTPVGDGTGEPGSAAVECAGKSVARPLDVLLYVGRAIDPEPVVKAHPELAGALAAGHAVALIAYLAEEIEQDPSAPAIPPAALDYLRANAARFGINPIPLSVGLLG</sequence>
<dbReference type="PANTHER" id="PTHR43695">
    <property type="entry name" value="PUTATIVE (AFU_ORTHOLOGUE AFUA_2G17250)-RELATED"/>
    <property type="match status" value="1"/>
</dbReference>
<comment type="caution">
    <text evidence="6">The sequence shown here is derived from an EMBL/GenBank/DDBJ whole genome shotgun (WGS) entry which is preliminary data.</text>
</comment>
<keyword evidence="8" id="KW-1185">Reference proteome</keyword>
<dbReference type="EMBL" id="RZOA01000003">
    <property type="protein sequence ID" value="KAA8824361.1"/>
    <property type="molecule type" value="Genomic_DNA"/>
</dbReference>
<evidence type="ECO:0000313" key="6">
    <source>
        <dbReference type="EMBL" id="KAA8824361.1"/>
    </source>
</evidence>
<proteinExistence type="inferred from homology"/>
<dbReference type="PANTHER" id="PTHR43695:SF1">
    <property type="entry name" value="RHAMNOGALACTURONAN ACETYLESTERASE"/>
    <property type="match status" value="1"/>
</dbReference>
<evidence type="ECO:0000313" key="8">
    <source>
        <dbReference type="Proteomes" id="UP000374630"/>
    </source>
</evidence>
<organism evidence="6 7">
    <name type="scientific">Bifidobacterium vespertilionis</name>
    <dbReference type="NCBI Taxonomy" id="2562524"/>
    <lineage>
        <taxon>Bacteria</taxon>
        <taxon>Bacillati</taxon>
        <taxon>Actinomycetota</taxon>
        <taxon>Actinomycetes</taxon>
        <taxon>Bifidobacteriales</taxon>
        <taxon>Bifidobacteriaceae</taxon>
        <taxon>Bifidobacterium</taxon>
    </lineage>
</organism>
<dbReference type="EMBL" id="RZNZ01000004">
    <property type="protein sequence ID" value="KAA8821416.1"/>
    <property type="molecule type" value="Genomic_DNA"/>
</dbReference>
<dbReference type="InterPro" id="IPR036514">
    <property type="entry name" value="SGNH_hydro_sf"/>
</dbReference>
<dbReference type="GO" id="GO:0016787">
    <property type="term" value="F:hydrolase activity"/>
    <property type="evidence" value="ECO:0007669"/>
    <property type="project" value="UniProtKB-KW"/>
</dbReference>